<evidence type="ECO:0000259" key="6">
    <source>
        <dbReference type="PROSITE" id="PS50405"/>
    </source>
</evidence>
<name>A0A1S3BLA7_CUCME</name>
<dbReference type="EC" id="2.5.1.18" evidence="1"/>
<dbReference type="InterPro" id="IPR036282">
    <property type="entry name" value="Glutathione-S-Trfase_C_sf"/>
</dbReference>
<protein>
    <recommendedName>
        <fullName evidence="1">glutathione transferase</fullName>
        <ecNumber evidence="1">2.5.1.18</ecNumber>
    </recommendedName>
</protein>
<dbReference type="Gene3D" id="3.40.30.10">
    <property type="entry name" value="Glutaredoxin"/>
    <property type="match status" value="1"/>
</dbReference>
<evidence type="ECO:0000256" key="4">
    <source>
        <dbReference type="RuleBase" id="RU003494"/>
    </source>
</evidence>
<evidence type="ECO:0000313" key="7">
    <source>
        <dbReference type="EnsemblPlants" id="MELO3C003200.2.1"/>
    </source>
</evidence>
<reference evidence="7" key="1">
    <citation type="submission" date="2023-03" db="UniProtKB">
        <authorList>
            <consortium name="EnsemblPlants"/>
        </authorList>
    </citation>
    <scope>IDENTIFICATION</scope>
</reference>
<dbReference type="Pfam" id="PF00043">
    <property type="entry name" value="GST_C"/>
    <property type="match status" value="1"/>
</dbReference>
<dbReference type="EnsemblPlants" id="MELO3C003200.2.1">
    <property type="protein sequence ID" value="MELO3C003200.2.1"/>
    <property type="gene ID" value="MELO3C003200.2"/>
</dbReference>
<dbReference type="SFLD" id="SFLDG00358">
    <property type="entry name" value="Main_(cytGST)"/>
    <property type="match status" value="1"/>
</dbReference>
<evidence type="ECO:0000256" key="1">
    <source>
        <dbReference type="ARBA" id="ARBA00012452"/>
    </source>
</evidence>
<dbReference type="GO" id="GO:0004364">
    <property type="term" value="F:glutathione transferase activity"/>
    <property type="evidence" value="ECO:0007669"/>
    <property type="project" value="UniProtKB-EC"/>
</dbReference>
<feature type="domain" description="GST C-terminal" evidence="6">
    <location>
        <begin position="89"/>
        <end position="219"/>
    </location>
</feature>
<dbReference type="AlphaFoldDB" id="A0A1S3BLA7"/>
<dbReference type="Pfam" id="PF02798">
    <property type="entry name" value="GST_N"/>
    <property type="match status" value="1"/>
</dbReference>
<dbReference type="InterPro" id="IPR004045">
    <property type="entry name" value="Glutathione_S-Trfase_N"/>
</dbReference>
<dbReference type="PANTHER" id="PTHR11260">
    <property type="entry name" value="GLUTATHIONE S-TRANSFERASE, GST, SUPERFAMILY, GST DOMAIN CONTAINING"/>
    <property type="match status" value="1"/>
</dbReference>
<accession>A0A1S3BLA7</accession>
<dbReference type="InterPro" id="IPR045074">
    <property type="entry name" value="GST_C_Tau"/>
</dbReference>
<dbReference type="InterPro" id="IPR036249">
    <property type="entry name" value="Thioredoxin-like_sf"/>
</dbReference>
<dbReference type="SUPFAM" id="SSF52833">
    <property type="entry name" value="Thioredoxin-like"/>
    <property type="match status" value="1"/>
</dbReference>
<feature type="domain" description="GST N-terminal" evidence="5">
    <location>
        <begin position="3"/>
        <end position="84"/>
    </location>
</feature>
<evidence type="ECO:0000256" key="3">
    <source>
        <dbReference type="ARBA" id="ARBA00047960"/>
    </source>
</evidence>
<dbReference type="CDD" id="cd03058">
    <property type="entry name" value="GST_N_Tau"/>
    <property type="match status" value="1"/>
</dbReference>
<dbReference type="CDD" id="cd03185">
    <property type="entry name" value="GST_C_Tau"/>
    <property type="match status" value="1"/>
</dbReference>
<evidence type="ECO:0000259" key="5">
    <source>
        <dbReference type="PROSITE" id="PS50404"/>
    </source>
</evidence>
<dbReference type="PANTHER" id="PTHR11260:SF676">
    <property type="entry name" value="GLUTATHIONE S-TRANSFERASE U8"/>
    <property type="match status" value="1"/>
</dbReference>
<dbReference type="InterPro" id="IPR010987">
    <property type="entry name" value="Glutathione-S-Trfase_C-like"/>
</dbReference>
<comment type="similarity">
    <text evidence="4">Belongs to the GST superfamily.</text>
</comment>
<dbReference type="eggNOG" id="KOG0406">
    <property type="taxonomic scope" value="Eukaryota"/>
</dbReference>
<dbReference type="GO" id="GO:0005737">
    <property type="term" value="C:cytoplasm"/>
    <property type="evidence" value="ECO:0007669"/>
    <property type="project" value="TreeGrafter"/>
</dbReference>
<evidence type="ECO:0000256" key="2">
    <source>
        <dbReference type="ARBA" id="ARBA00022679"/>
    </source>
</evidence>
<gene>
    <name evidence="7" type="primary">103490813</name>
</gene>
<keyword evidence="2" id="KW-0808">Transferase</keyword>
<proteinExistence type="inferred from homology"/>
<dbReference type="PROSITE" id="PS50404">
    <property type="entry name" value="GST_NTER"/>
    <property type="match status" value="1"/>
</dbReference>
<dbReference type="InterPro" id="IPR004046">
    <property type="entry name" value="GST_C"/>
</dbReference>
<comment type="catalytic activity">
    <reaction evidence="3">
        <text>RX + glutathione = an S-substituted glutathione + a halide anion + H(+)</text>
        <dbReference type="Rhea" id="RHEA:16437"/>
        <dbReference type="ChEBI" id="CHEBI:15378"/>
        <dbReference type="ChEBI" id="CHEBI:16042"/>
        <dbReference type="ChEBI" id="CHEBI:17792"/>
        <dbReference type="ChEBI" id="CHEBI:57925"/>
        <dbReference type="ChEBI" id="CHEBI:90779"/>
        <dbReference type="EC" id="2.5.1.18"/>
    </reaction>
</comment>
<dbReference type="GO" id="GO:0006749">
    <property type="term" value="P:glutathione metabolic process"/>
    <property type="evidence" value="ECO:0007669"/>
    <property type="project" value="InterPro"/>
</dbReference>
<organism evidence="7">
    <name type="scientific">Cucumis melo</name>
    <name type="common">Muskmelon</name>
    <dbReference type="NCBI Taxonomy" id="3656"/>
    <lineage>
        <taxon>Eukaryota</taxon>
        <taxon>Viridiplantae</taxon>
        <taxon>Streptophyta</taxon>
        <taxon>Embryophyta</taxon>
        <taxon>Tracheophyta</taxon>
        <taxon>Spermatophyta</taxon>
        <taxon>Magnoliopsida</taxon>
        <taxon>eudicotyledons</taxon>
        <taxon>Gunneridae</taxon>
        <taxon>Pentapetalae</taxon>
        <taxon>rosids</taxon>
        <taxon>fabids</taxon>
        <taxon>Cucurbitales</taxon>
        <taxon>Cucurbitaceae</taxon>
        <taxon>Benincaseae</taxon>
        <taxon>Cucumis</taxon>
    </lineage>
</organism>
<dbReference type="PROSITE" id="PS50405">
    <property type="entry name" value="GST_CTER"/>
    <property type="match status" value="1"/>
</dbReference>
<dbReference type="SFLD" id="SFLDG01152">
    <property type="entry name" value="Main.3:_Omega-_and_Tau-like"/>
    <property type="match status" value="1"/>
</dbReference>
<dbReference type="FunFam" id="3.40.30.10:FF:000014">
    <property type="entry name" value="Tau class glutathione S-transferase"/>
    <property type="match status" value="1"/>
</dbReference>
<sequence length="223" mass="25760">MGENVEVFGAWFSPFSHRVELALKLKGIQYDYIEEEIYKKKKSDLILKFNPVYKKVPVLVHGGKPIAESIVILQYIDEIWKDNPILPQHPYHKALALFWAKFLDDKVLPSLMKARRSSEGKDREEAIGEVSEGLRALEEELKGKKFFGGEKLGFVDIVANFIAHWSQAMDEAFGVRILTTELQNLPSLTQWCHRFLQHPIVEHNLPPKTQLLAFFKLQFVDKN</sequence>
<dbReference type="InterPro" id="IPR045073">
    <property type="entry name" value="Omega/Tau-like"/>
</dbReference>
<dbReference type="Gramene" id="MELO3C003200.2.1">
    <property type="protein sequence ID" value="MELO3C003200.2.1"/>
    <property type="gene ID" value="MELO3C003200.2"/>
</dbReference>
<dbReference type="SUPFAM" id="SSF47616">
    <property type="entry name" value="GST C-terminal domain-like"/>
    <property type="match status" value="1"/>
</dbReference>
<dbReference type="InterPro" id="IPR040079">
    <property type="entry name" value="Glutathione_S-Trfase"/>
</dbReference>
<dbReference type="SFLD" id="SFLDS00019">
    <property type="entry name" value="Glutathione_Transferase_(cytos"/>
    <property type="match status" value="1"/>
</dbReference>
<dbReference type="FunFam" id="1.20.1050.10:FF:000012">
    <property type="entry name" value="Tau class glutathione S-transferase"/>
    <property type="match status" value="1"/>
</dbReference>
<dbReference type="Gene3D" id="1.20.1050.10">
    <property type="match status" value="1"/>
</dbReference>